<keyword evidence="2" id="KW-1185">Reference proteome</keyword>
<protein>
    <submittedName>
        <fullName evidence="1">Uncharacterized protein</fullName>
    </submittedName>
</protein>
<gene>
    <name evidence="1" type="ORF">DPMN_157022</name>
</gene>
<accession>A0A9D4FQT7</accession>
<dbReference type="EMBL" id="JAIWYP010000007">
    <property type="protein sequence ID" value="KAH3803318.1"/>
    <property type="molecule type" value="Genomic_DNA"/>
</dbReference>
<dbReference type="AlphaFoldDB" id="A0A9D4FQT7"/>
<dbReference type="Proteomes" id="UP000828390">
    <property type="component" value="Unassembled WGS sequence"/>
</dbReference>
<reference evidence="1" key="2">
    <citation type="submission" date="2020-11" db="EMBL/GenBank/DDBJ databases">
        <authorList>
            <person name="McCartney M.A."/>
            <person name="Auch B."/>
            <person name="Kono T."/>
            <person name="Mallez S."/>
            <person name="Becker A."/>
            <person name="Gohl D.M."/>
            <person name="Silverstein K.A.T."/>
            <person name="Koren S."/>
            <person name="Bechman K.B."/>
            <person name="Herman A."/>
            <person name="Abrahante J.E."/>
            <person name="Garbe J."/>
        </authorList>
    </citation>
    <scope>NUCLEOTIDE SEQUENCE</scope>
    <source>
        <strain evidence="1">Duluth1</strain>
        <tissue evidence="1">Whole animal</tissue>
    </source>
</reference>
<comment type="caution">
    <text evidence="1">The sequence shown here is derived from an EMBL/GenBank/DDBJ whole genome shotgun (WGS) entry which is preliminary data.</text>
</comment>
<sequence length="79" mass="8829">MADEAISGKLYWPNGHAVQQRQKICWTGEHFTRLSGDVSEKQILVSGSTPETRSDVKSLTCLEKFLINFAEFLKASAVK</sequence>
<organism evidence="1 2">
    <name type="scientific">Dreissena polymorpha</name>
    <name type="common">Zebra mussel</name>
    <name type="synonym">Mytilus polymorpha</name>
    <dbReference type="NCBI Taxonomy" id="45954"/>
    <lineage>
        <taxon>Eukaryota</taxon>
        <taxon>Metazoa</taxon>
        <taxon>Spiralia</taxon>
        <taxon>Lophotrochozoa</taxon>
        <taxon>Mollusca</taxon>
        <taxon>Bivalvia</taxon>
        <taxon>Autobranchia</taxon>
        <taxon>Heteroconchia</taxon>
        <taxon>Euheterodonta</taxon>
        <taxon>Imparidentia</taxon>
        <taxon>Neoheterodontei</taxon>
        <taxon>Myida</taxon>
        <taxon>Dreissenoidea</taxon>
        <taxon>Dreissenidae</taxon>
        <taxon>Dreissena</taxon>
    </lineage>
</organism>
<evidence type="ECO:0000313" key="1">
    <source>
        <dbReference type="EMBL" id="KAH3803318.1"/>
    </source>
</evidence>
<proteinExistence type="predicted"/>
<reference evidence="1" key="1">
    <citation type="journal article" date="2019" name="bioRxiv">
        <title>The Genome of the Zebra Mussel, Dreissena polymorpha: A Resource for Invasive Species Research.</title>
        <authorList>
            <person name="McCartney M.A."/>
            <person name="Auch B."/>
            <person name="Kono T."/>
            <person name="Mallez S."/>
            <person name="Zhang Y."/>
            <person name="Obille A."/>
            <person name="Becker A."/>
            <person name="Abrahante J.E."/>
            <person name="Garbe J."/>
            <person name="Badalamenti J.P."/>
            <person name="Herman A."/>
            <person name="Mangelson H."/>
            <person name="Liachko I."/>
            <person name="Sullivan S."/>
            <person name="Sone E.D."/>
            <person name="Koren S."/>
            <person name="Silverstein K.A.T."/>
            <person name="Beckman K.B."/>
            <person name="Gohl D.M."/>
        </authorList>
    </citation>
    <scope>NUCLEOTIDE SEQUENCE</scope>
    <source>
        <strain evidence="1">Duluth1</strain>
        <tissue evidence="1">Whole animal</tissue>
    </source>
</reference>
<name>A0A9D4FQT7_DREPO</name>
<evidence type="ECO:0000313" key="2">
    <source>
        <dbReference type="Proteomes" id="UP000828390"/>
    </source>
</evidence>